<dbReference type="HOGENOM" id="CLU_035633_2_0_1"/>
<evidence type="ECO:0000256" key="2">
    <source>
        <dbReference type="SAM" id="Phobius"/>
    </source>
</evidence>
<feature type="compositionally biased region" description="Low complexity" evidence="1">
    <location>
        <begin position="203"/>
        <end position="219"/>
    </location>
</feature>
<protein>
    <submittedName>
        <fullName evidence="3">Uncharacterized protein</fullName>
    </submittedName>
</protein>
<keyword evidence="2" id="KW-1133">Transmembrane helix</keyword>
<organism evidence="4">
    <name type="scientific">Grosmannia clavigera (strain kw1407 / UAMH 11150)</name>
    <name type="common">Blue stain fungus</name>
    <name type="synonym">Graphiocladiella clavigera</name>
    <dbReference type="NCBI Taxonomy" id="655863"/>
    <lineage>
        <taxon>Eukaryota</taxon>
        <taxon>Fungi</taxon>
        <taxon>Dikarya</taxon>
        <taxon>Ascomycota</taxon>
        <taxon>Pezizomycotina</taxon>
        <taxon>Sordariomycetes</taxon>
        <taxon>Sordariomycetidae</taxon>
        <taxon>Ophiostomatales</taxon>
        <taxon>Ophiostomataceae</taxon>
        <taxon>Leptographium</taxon>
    </lineage>
</organism>
<evidence type="ECO:0000313" key="3">
    <source>
        <dbReference type="EMBL" id="EFX03885.1"/>
    </source>
</evidence>
<dbReference type="InParanoid" id="F0XDB5"/>
<dbReference type="EMBL" id="GL629765">
    <property type="protein sequence ID" value="EFX03885.1"/>
    <property type="molecule type" value="Genomic_DNA"/>
</dbReference>
<evidence type="ECO:0000256" key="1">
    <source>
        <dbReference type="SAM" id="MobiDB-lite"/>
    </source>
</evidence>
<dbReference type="eggNOG" id="ENOG502RZ72">
    <property type="taxonomic scope" value="Eukaryota"/>
</dbReference>
<feature type="region of interest" description="Disordered" evidence="1">
    <location>
        <begin position="82"/>
        <end position="105"/>
    </location>
</feature>
<gene>
    <name evidence="3" type="ORF">CMQ_813</name>
</gene>
<dbReference type="GeneID" id="25981751"/>
<keyword evidence="4" id="KW-1185">Reference proteome</keyword>
<dbReference type="OrthoDB" id="5360701at2759"/>
<evidence type="ECO:0000313" key="4">
    <source>
        <dbReference type="Proteomes" id="UP000007796"/>
    </source>
</evidence>
<sequence length="478" mass="51235">MRLGVEHAVRSRTTHGAAYERARLRFEDADHTAHRYSSMFRPRIGRRPMVGDLVGLMAMGGSMRRAAATQASQRLGPRALLSQWDRQTSRPQPPVLRASRSSDRRRAMATTAGAAAGLPDLDRVVTVVRGARTRLLDHPGVPSEDETATALQICGAAADLIMDASVQPQLNNMDHQADTAASTLLSLEGRSTTECVAETPTCTPDTASTSAPDSTAAGSPRLRDVVGQISDAAYAVIEDRRVHITPQLLAQYVAIQARLGRPASLPHVLALFASKPVPRARNAGQVHYQPQNPRRPGAAVDPDVAEAALDAALAARDLDAAVGVVEHSFAAAGFVRNKLLHKGFLPGFAVVAVPLATYSLATQLAAVQTTLDDGAATAMAFAAILAYVGFTGAIGAVANATANDQMRRVTWSPGTPLRERWLREDERAAFDKVTCAFGFTDAYRYGEEEGADFQALREYVMRKGMLIDQNEMLEGMSS</sequence>
<name>F0XDB5_GROCL</name>
<proteinExistence type="predicted"/>
<accession>F0XDB5</accession>
<dbReference type="Proteomes" id="UP000007796">
    <property type="component" value="Unassembled WGS sequence"/>
</dbReference>
<dbReference type="RefSeq" id="XP_014173367.1">
    <property type="nucleotide sequence ID" value="XM_014317892.1"/>
</dbReference>
<dbReference type="AlphaFoldDB" id="F0XDB5"/>
<feature type="transmembrane region" description="Helical" evidence="2">
    <location>
        <begin position="378"/>
        <end position="398"/>
    </location>
</feature>
<keyword evidence="2" id="KW-0812">Transmembrane</keyword>
<feature type="region of interest" description="Disordered" evidence="1">
    <location>
        <begin position="197"/>
        <end position="219"/>
    </location>
</feature>
<feature type="transmembrane region" description="Helical" evidence="2">
    <location>
        <begin position="344"/>
        <end position="366"/>
    </location>
</feature>
<reference evidence="3 4" key="1">
    <citation type="journal article" date="2011" name="Proc. Natl. Acad. Sci. U.S.A.">
        <title>Genome and transcriptome analyses of the mountain pine beetle-fungal symbiont Grosmannia clavigera, a lodgepole pine pathogen.</title>
        <authorList>
            <person name="DiGuistini S."/>
            <person name="Wang Y."/>
            <person name="Liao N.Y."/>
            <person name="Taylor G."/>
            <person name="Tanguay P."/>
            <person name="Feau N."/>
            <person name="Henrissat B."/>
            <person name="Chan S.K."/>
            <person name="Hesse-Orce U."/>
            <person name="Alamouti S.M."/>
            <person name="Tsui C.K.M."/>
            <person name="Docking R.T."/>
            <person name="Levasseur A."/>
            <person name="Haridas S."/>
            <person name="Robertson G."/>
            <person name="Birol I."/>
            <person name="Holt R.A."/>
            <person name="Marra M.A."/>
            <person name="Hamelin R.C."/>
            <person name="Hirst M."/>
            <person name="Jones S.J.M."/>
            <person name="Bohlmann J."/>
            <person name="Breuil C."/>
        </authorList>
    </citation>
    <scope>NUCLEOTIDE SEQUENCE [LARGE SCALE GENOMIC DNA]</scope>
    <source>
        <strain evidence="4">kw1407 / UAMH 11150</strain>
    </source>
</reference>
<keyword evidence="2" id="KW-0472">Membrane</keyword>